<comment type="subcellular location">
    <subcellularLocation>
        <location evidence="1">Nucleus</location>
    </subcellularLocation>
</comment>
<evidence type="ECO:0000256" key="1">
    <source>
        <dbReference type="ARBA" id="ARBA00004123"/>
    </source>
</evidence>
<dbReference type="InterPro" id="IPR036388">
    <property type="entry name" value="WH-like_DNA-bd_sf"/>
</dbReference>
<dbReference type="SUPFAM" id="SSF46689">
    <property type="entry name" value="Homeodomain-like"/>
    <property type="match status" value="1"/>
</dbReference>
<dbReference type="KEGG" id="dci:103518697"/>
<dbReference type="InterPro" id="IPR007526">
    <property type="entry name" value="SWIRM"/>
</dbReference>
<reference evidence="4" key="1">
    <citation type="submission" date="2025-08" db="UniProtKB">
        <authorList>
            <consortium name="RefSeq"/>
        </authorList>
    </citation>
    <scope>IDENTIFICATION</scope>
</reference>
<organism evidence="3 4">
    <name type="scientific">Diaphorina citri</name>
    <name type="common">Asian citrus psyllid</name>
    <dbReference type="NCBI Taxonomy" id="121845"/>
    <lineage>
        <taxon>Eukaryota</taxon>
        <taxon>Metazoa</taxon>
        <taxon>Ecdysozoa</taxon>
        <taxon>Arthropoda</taxon>
        <taxon>Hexapoda</taxon>
        <taxon>Insecta</taxon>
        <taxon>Pterygota</taxon>
        <taxon>Neoptera</taxon>
        <taxon>Paraneoptera</taxon>
        <taxon>Hemiptera</taxon>
        <taxon>Sternorrhyncha</taxon>
        <taxon>Psylloidea</taxon>
        <taxon>Psyllidae</taxon>
        <taxon>Diaphorininae</taxon>
        <taxon>Diaphorina</taxon>
    </lineage>
</organism>
<dbReference type="RefSeq" id="XP_026686223.1">
    <property type="nucleotide sequence ID" value="XM_026830422.1"/>
</dbReference>
<dbReference type="InterPro" id="IPR009057">
    <property type="entry name" value="Homeodomain-like_sf"/>
</dbReference>
<protein>
    <submittedName>
        <fullName evidence="4">Histone H2A deubiquitinase MYSM1-like</fullName>
    </submittedName>
</protein>
<evidence type="ECO:0000313" key="4">
    <source>
        <dbReference type="RefSeq" id="XP_026686223.1"/>
    </source>
</evidence>
<dbReference type="AlphaFoldDB" id="A0A3Q0JGK6"/>
<keyword evidence="3" id="KW-1185">Reference proteome</keyword>
<gene>
    <name evidence="4" type="primary">LOC103518697</name>
</gene>
<dbReference type="OMA" id="REWSCKK"/>
<accession>A0A3Q0JGK6</accession>
<sequence length="55" mass="6499">MRFLKIRNYILREWSCKKPKPIHKTSIRSGLKHCGTIVLINRVHSYLEHKGLINA</sequence>
<dbReference type="Pfam" id="PF04433">
    <property type="entry name" value="SWIRM"/>
    <property type="match status" value="1"/>
</dbReference>
<feature type="domain" description="SWIRM" evidence="2">
    <location>
        <begin position="1"/>
        <end position="55"/>
    </location>
</feature>
<evidence type="ECO:0000313" key="3">
    <source>
        <dbReference type="Proteomes" id="UP000079169"/>
    </source>
</evidence>
<evidence type="ECO:0000259" key="2">
    <source>
        <dbReference type="PROSITE" id="PS50934"/>
    </source>
</evidence>
<proteinExistence type="predicted"/>
<dbReference type="GeneID" id="103518697"/>
<dbReference type="STRING" id="121845.A0A3Q0JGK6"/>
<dbReference type="PROSITE" id="PS50934">
    <property type="entry name" value="SWIRM"/>
    <property type="match status" value="1"/>
</dbReference>
<dbReference type="Proteomes" id="UP000079169">
    <property type="component" value="Unplaced"/>
</dbReference>
<dbReference type="PaxDb" id="121845-A0A3Q0JGK6"/>
<dbReference type="Gene3D" id="1.10.10.10">
    <property type="entry name" value="Winged helix-like DNA-binding domain superfamily/Winged helix DNA-binding domain"/>
    <property type="match status" value="1"/>
</dbReference>
<name>A0A3Q0JGK6_DIACI</name>
<dbReference type="GO" id="GO:0005634">
    <property type="term" value="C:nucleus"/>
    <property type="evidence" value="ECO:0007669"/>
    <property type="project" value="UniProtKB-SubCell"/>
</dbReference>